<organism evidence="1 2">
    <name type="scientific">Haloferula sargassicola</name>
    <dbReference type="NCBI Taxonomy" id="490096"/>
    <lineage>
        <taxon>Bacteria</taxon>
        <taxon>Pseudomonadati</taxon>
        <taxon>Verrucomicrobiota</taxon>
        <taxon>Verrucomicrobiia</taxon>
        <taxon>Verrucomicrobiales</taxon>
        <taxon>Verrucomicrobiaceae</taxon>
        <taxon>Haloferula</taxon>
    </lineage>
</organism>
<dbReference type="PANTHER" id="PTHR39186">
    <property type="entry name" value="DUF2071 FAMILY PROTEIN"/>
    <property type="match status" value="1"/>
</dbReference>
<gene>
    <name evidence="1" type="ORF">Hsar01_02688</name>
</gene>
<evidence type="ECO:0000313" key="2">
    <source>
        <dbReference type="Proteomes" id="UP001476282"/>
    </source>
</evidence>
<dbReference type="PANTHER" id="PTHR39186:SF1">
    <property type="entry name" value="DUF2071 DOMAIN-CONTAINING PROTEIN"/>
    <property type="match status" value="1"/>
</dbReference>
<dbReference type="Pfam" id="PF09844">
    <property type="entry name" value="DUF2071"/>
    <property type="match status" value="1"/>
</dbReference>
<dbReference type="Proteomes" id="UP001476282">
    <property type="component" value="Unassembled WGS sequence"/>
</dbReference>
<evidence type="ECO:0000313" key="1">
    <source>
        <dbReference type="EMBL" id="GAA5483455.1"/>
    </source>
</evidence>
<comment type="caution">
    <text evidence="1">The sequence shown here is derived from an EMBL/GenBank/DDBJ whole genome shotgun (WGS) entry which is preliminary data.</text>
</comment>
<keyword evidence="2" id="KW-1185">Reference proteome</keyword>
<reference evidence="1 2" key="1">
    <citation type="submission" date="2024-02" db="EMBL/GenBank/DDBJ databases">
        <title>Haloferula sargassicola NBRC 104335.</title>
        <authorList>
            <person name="Ichikawa N."/>
            <person name="Katano-Makiyama Y."/>
            <person name="Hidaka K."/>
        </authorList>
    </citation>
    <scope>NUCLEOTIDE SEQUENCE [LARGE SCALE GENOMIC DNA]</scope>
    <source>
        <strain evidence="1 2">NBRC 104335</strain>
    </source>
</reference>
<dbReference type="SUPFAM" id="SSF160104">
    <property type="entry name" value="Acetoacetate decarboxylase-like"/>
    <property type="match status" value="1"/>
</dbReference>
<accession>A0ABP9UPG8</accession>
<name>A0ABP9UPG8_9BACT</name>
<dbReference type="InterPro" id="IPR023375">
    <property type="entry name" value="ADC_dom_sf"/>
</dbReference>
<dbReference type="Gene3D" id="2.40.400.10">
    <property type="entry name" value="Acetoacetate decarboxylase-like"/>
    <property type="match status" value="1"/>
</dbReference>
<sequence>MRQRWSGLLFLHWRVDPEQLRPKLPPGLHLDLHQGEAWLGIVPFFMDRVRPTGMPPVPGLSWFRELNVRTYVHDDRGLPGVWFFSLDCDQPLAVEIARARFHLPYEHAFMTASRRDVEIRYACRRKNRKETAHFAYSPAGPAVPADPGSLDFFLAERYLLFSQSRDGRIFSGQVHHSPYLLEPARCGTWSPLPAVWDGIELPDRPPDSSLYVDHVDVSVFSLQTLPTCVASR</sequence>
<dbReference type="InterPro" id="IPR018644">
    <property type="entry name" value="DUF2071"/>
</dbReference>
<proteinExistence type="predicted"/>
<protein>
    <recommendedName>
        <fullName evidence="3">DUF2071 domain-containing protein</fullName>
    </recommendedName>
</protein>
<evidence type="ECO:0008006" key="3">
    <source>
        <dbReference type="Google" id="ProtNLM"/>
    </source>
</evidence>
<dbReference type="EMBL" id="BAABRI010000014">
    <property type="protein sequence ID" value="GAA5483455.1"/>
    <property type="molecule type" value="Genomic_DNA"/>
</dbReference>